<evidence type="ECO:0000259" key="2">
    <source>
        <dbReference type="Pfam" id="PF05970"/>
    </source>
</evidence>
<dbReference type="GO" id="GO:0006281">
    <property type="term" value="P:DNA repair"/>
    <property type="evidence" value="ECO:0007669"/>
    <property type="project" value="UniProtKB-KW"/>
</dbReference>
<keyword evidence="1" id="KW-0347">Helicase</keyword>
<dbReference type="GO" id="GO:0005524">
    <property type="term" value="F:ATP binding"/>
    <property type="evidence" value="ECO:0007669"/>
    <property type="project" value="UniProtKB-KW"/>
</dbReference>
<dbReference type="CTD" id="25348821"/>
<dbReference type="GO" id="GO:0006310">
    <property type="term" value="P:DNA recombination"/>
    <property type="evidence" value="ECO:0007669"/>
    <property type="project" value="UniProtKB-KW"/>
</dbReference>
<keyword evidence="1" id="KW-0067">ATP-binding</keyword>
<keyword evidence="1" id="KW-0227">DNA damage</keyword>
<comment type="cofactor">
    <cofactor evidence="1">
        <name>Mg(2+)</name>
        <dbReference type="ChEBI" id="CHEBI:18420"/>
    </cofactor>
</comment>
<feature type="domain" description="DNA helicase Pif1-like DEAD-box helicase" evidence="2">
    <location>
        <begin position="6"/>
        <end position="73"/>
    </location>
</feature>
<keyword evidence="1" id="KW-0547">Nucleotide-binding</keyword>
<dbReference type="OrthoDB" id="5854156at2759"/>
<dbReference type="EC" id="5.6.2.3" evidence="1"/>
<dbReference type="InterPro" id="IPR010285">
    <property type="entry name" value="DNA_helicase_pif1-like_DEAD"/>
</dbReference>
<proteinExistence type="inferred from homology"/>
<dbReference type="GeneID" id="25348821"/>
<dbReference type="KEGG" id="nai:NECAME_08792"/>
<name>W2TGS1_NECAM</name>
<organism evidence="3 4">
    <name type="scientific">Necator americanus</name>
    <name type="common">Human hookworm</name>
    <dbReference type="NCBI Taxonomy" id="51031"/>
    <lineage>
        <taxon>Eukaryota</taxon>
        <taxon>Metazoa</taxon>
        <taxon>Ecdysozoa</taxon>
        <taxon>Nematoda</taxon>
        <taxon>Chromadorea</taxon>
        <taxon>Rhabditida</taxon>
        <taxon>Rhabditina</taxon>
        <taxon>Rhabditomorpha</taxon>
        <taxon>Strongyloidea</taxon>
        <taxon>Ancylostomatidae</taxon>
        <taxon>Bunostominae</taxon>
        <taxon>Necator</taxon>
    </lineage>
</organism>
<evidence type="ECO:0000256" key="1">
    <source>
        <dbReference type="RuleBase" id="RU363044"/>
    </source>
</evidence>
<keyword evidence="1" id="KW-0234">DNA repair</keyword>
<evidence type="ECO:0000313" key="4">
    <source>
        <dbReference type="Proteomes" id="UP000053676"/>
    </source>
</evidence>
<dbReference type="Pfam" id="PF05970">
    <property type="entry name" value="PIF1"/>
    <property type="match status" value="1"/>
</dbReference>
<dbReference type="Proteomes" id="UP000053676">
    <property type="component" value="Unassembled WGS sequence"/>
</dbReference>
<sequence>MNGNRIAAMKRQQKEARRLMATGVIVWDEISVAPKCAQEAVESLPREVVQNYRSFGGKLFIIGDDFRQVLQTYNTMTLSACVRQILFCGHCLTFAGFMLT</sequence>
<reference evidence="4" key="1">
    <citation type="journal article" date="2014" name="Nat. Genet.">
        <title>Genome of the human hookworm Necator americanus.</title>
        <authorList>
            <person name="Tang Y.T."/>
            <person name="Gao X."/>
            <person name="Rosa B.A."/>
            <person name="Abubucker S."/>
            <person name="Hallsworth-Pepin K."/>
            <person name="Martin J."/>
            <person name="Tyagi R."/>
            <person name="Heizer E."/>
            <person name="Zhang X."/>
            <person name="Bhonagiri-Palsikar V."/>
            <person name="Minx P."/>
            <person name="Warren W.C."/>
            <person name="Wang Q."/>
            <person name="Zhan B."/>
            <person name="Hotez P.J."/>
            <person name="Sternberg P.W."/>
            <person name="Dougall A."/>
            <person name="Gaze S.T."/>
            <person name="Mulvenna J."/>
            <person name="Sotillo J."/>
            <person name="Ranganathan S."/>
            <person name="Rabelo E.M."/>
            <person name="Wilson R.K."/>
            <person name="Felgner P.L."/>
            <person name="Bethony J."/>
            <person name="Hawdon J.M."/>
            <person name="Gasser R.B."/>
            <person name="Loukas A."/>
            <person name="Mitreva M."/>
        </authorList>
    </citation>
    <scope>NUCLEOTIDE SEQUENCE [LARGE SCALE GENOMIC DNA]</scope>
</reference>
<keyword evidence="4" id="KW-1185">Reference proteome</keyword>
<protein>
    <recommendedName>
        <fullName evidence="1">ATP-dependent DNA helicase</fullName>
        <ecNumber evidence="1">5.6.2.3</ecNumber>
    </recommendedName>
</protein>
<comment type="similarity">
    <text evidence="1">Belongs to the helicase family.</text>
</comment>
<dbReference type="EMBL" id="KI658873">
    <property type="protein sequence ID" value="ETN81038.1"/>
    <property type="molecule type" value="Genomic_DNA"/>
</dbReference>
<dbReference type="GO" id="GO:0043139">
    <property type="term" value="F:5'-3' DNA helicase activity"/>
    <property type="evidence" value="ECO:0007669"/>
    <property type="project" value="UniProtKB-EC"/>
</dbReference>
<dbReference type="GO" id="GO:0000723">
    <property type="term" value="P:telomere maintenance"/>
    <property type="evidence" value="ECO:0007669"/>
    <property type="project" value="InterPro"/>
</dbReference>
<keyword evidence="1" id="KW-0233">DNA recombination</keyword>
<comment type="catalytic activity">
    <reaction evidence="1">
        <text>ATP + H2O = ADP + phosphate + H(+)</text>
        <dbReference type="Rhea" id="RHEA:13065"/>
        <dbReference type="ChEBI" id="CHEBI:15377"/>
        <dbReference type="ChEBI" id="CHEBI:15378"/>
        <dbReference type="ChEBI" id="CHEBI:30616"/>
        <dbReference type="ChEBI" id="CHEBI:43474"/>
        <dbReference type="ChEBI" id="CHEBI:456216"/>
        <dbReference type="EC" id="5.6.2.3"/>
    </reaction>
</comment>
<dbReference type="GO" id="GO:0016887">
    <property type="term" value="F:ATP hydrolysis activity"/>
    <property type="evidence" value="ECO:0007669"/>
    <property type="project" value="RHEA"/>
</dbReference>
<accession>W2TGS1</accession>
<dbReference type="OMA" id="RRICGND"/>
<dbReference type="AlphaFoldDB" id="W2TGS1"/>
<keyword evidence="1" id="KW-0378">Hydrolase</keyword>
<evidence type="ECO:0000313" key="3">
    <source>
        <dbReference type="EMBL" id="ETN81038.1"/>
    </source>
</evidence>
<gene>
    <name evidence="3" type="ORF">NECAME_08792</name>
</gene>